<dbReference type="InterPro" id="IPR004841">
    <property type="entry name" value="AA-permease/SLC12A_dom"/>
</dbReference>
<evidence type="ECO:0000256" key="5">
    <source>
        <dbReference type="ARBA" id="ARBA00022989"/>
    </source>
</evidence>
<feature type="transmembrane region" description="Helical" evidence="8">
    <location>
        <begin position="437"/>
        <end position="460"/>
    </location>
</feature>
<dbReference type="OrthoDB" id="3900342at2759"/>
<dbReference type="Proteomes" id="UP000076722">
    <property type="component" value="Unassembled WGS sequence"/>
</dbReference>
<feature type="transmembrane region" description="Helical" evidence="8">
    <location>
        <begin position="115"/>
        <end position="133"/>
    </location>
</feature>
<feature type="transmembrane region" description="Helical" evidence="8">
    <location>
        <begin position="226"/>
        <end position="246"/>
    </location>
</feature>
<keyword evidence="6 8" id="KW-0472">Membrane</keyword>
<proteinExistence type="predicted"/>
<evidence type="ECO:0000256" key="8">
    <source>
        <dbReference type="SAM" id="Phobius"/>
    </source>
</evidence>
<organism evidence="10 11">
    <name type="scientific">Sistotremastrum niveocremeum HHB9708</name>
    <dbReference type="NCBI Taxonomy" id="1314777"/>
    <lineage>
        <taxon>Eukaryota</taxon>
        <taxon>Fungi</taxon>
        <taxon>Dikarya</taxon>
        <taxon>Basidiomycota</taxon>
        <taxon>Agaricomycotina</taxon>
        <taxon>Agaricomycetes</taxon>
        <taxon>Sistotremastrales</taxon>
        <taxon>Sistotremastraceae</taxon>
        <taxon>Sertulicium</taxon>
        <taxon>Sertulicium niveocremeum</taxon>
    </lineage>
</organism>
<dbReference type="PANTHER" id="PTHR43341">
    <property type="entry name" value="AMINO ACID PERMEASE"/>
    <property type="match status" value="1"/>
</dbReference>
<evidence type="ECO:0000256" key="7">
    <source>
        <dbReference type="SAM" id="MobiDB-lite"/>
    </source>
</evidence>
<comment type="subcellular location">
    <subcellularLocation>
        <location evidence="1">Membrane</location>
        <topology evidence="1">Multi-pass membrane protein</topology>
    </subcellularLocation>
</comment>
<feature type="transmembrane region" description="Helical" evidence="8">
    <location>
        <begin position="537"/>
        <end position="557"/>
    </location>
</feature>
<protein>
    <recommendedName>
        <fullName evidence="9">Amino acid permease/ SLC12A domain-containing protein</fullName>
    </recommendedName>
</protein>
<evidence type="ECO:0000256" key="1">
    <source>
        <dbReference type="ARBA" id="ARBA00004141"/>
    </source>
</evidence>
<accession>A0A164TCY5</accession>
<evidence type="ECO:0000313" key="10">
    <source>
        <dbReference type="EMBL" id="KZS92268.1"/>
    </source>
</evidence>
<feature type="transmembrane region" description="Helical" evidence="8">
    <location>
        <begin position="480"/>
        <end position="503"/>
    </location>
</feature>
<gene>
    <name evidence="10" type="ORF">SISNIDRAFT_550662</name>
</gene>
<sequence>MHTRFFSNGSTDTNHSLDTATPPSDRIALQPLLAVGSSSPGARLRRAPRLVEEDIAEVPATHDRVLRHQGLWRRINDKLPSQISRRHISVISVGGVIGTGVFIGVSNSLRHAGPIGALIAYLITGSIVWSVVISIGEMVAWLPNVGGPVGLACLYVDPALGFALGWNAWYNWAVILPAELSAAAIALESFPGINPTRRSYIAVSVLLGVSTFVNCLGAGVFGEVEFFLSLFKVLLICGLIVMSLFIDSSDHSVIGLSRWKDPGPFISYRDIKPSAWGDFLGLWTVIMQACFSFFGTEVAAIAAGEVINPRANIPRAVNRVWIRIFLFYVGAVFAAGLLVRSDDCRLGPPQPNKNCTMNGVSQPYDTSIPSSSPFIIAVEDAGFGSTLKNVLTIAFAISAWSAGTSDIYMSSRFLFFLAECGQAPGFLRKTPKWGKSFGMNIIVPYFSVLVSFLIGLLAFLSVPDFSNPTVTTKANDVFKWLSSMTAAASLLSWVGMMFTYLRFFYGRKLQESKTPKFRERNLALYGKKWYHKWQPIPAWYAFLSCVGIMFCNGWYVFTQKSFPWRIAEEPTDGPPIIDPDIGPFVPTFISSYLPIPFFLLCMFGYKLVYRSEMVRLEDMPWHNGNVDPIIDPEEPKGLWKIVDSLF</sequence>
<evidence type="ECO:0000256" key="6">
    <source>
        <dbReference type="ARBA" id="ARBA00023136"/>
    </source>
</evidence>
<keyword evidence="5 8" id="KW-1133">Transmembrane helix</keyword>
<keyword evidence="11" id="KW-1185">Reference proteome</keyword>
<feature type="transmembrane region" description="Helical" evidence="8">
    <location>
        <begin position="199"/>
        <end position="220"/>
    </location>
</feature>
<feature type="transmembrane region" description="Helical" evidence="8">
    <location>
        <begin position="320"/>
        <end position="339"/>
    </location>
</feature>
<dbReference type="GO" id="GO:0015171">
    <property type="term" value="F:amino acid transmembrane transporter activity"/>
    <property type="evidence" value="ECO:0007669"/>
    <property type="project" value="TreeGrafter"/>
</dbReference>
<feature type="region of interest" description="Disordered" evidence="7">
    <location>
        <begin position="1"/>
        <end position="22"/>
    </location>
</feature>
<feature type="domain" description="Amino acid permease/ SLC12A" evidence="9">
    <location>
        <begin position="87"/>
        <end position="611"/>
    </location>
</feature>
<dbReference type="PROSITE" id="PS00218">
    <property type="entry name" value="AMINO_ACID_PERMEASE_1"/>
    <property type="match status" value="1"/>
</dbReference>
<dbReference type="InterPro" id="IPR004840">
    <property type="entry name" value="Amino_acid_permease_CS"/>
</dbReference>
<dbReference type="AlphaFoldDB" id="A0A164TCY5"/>
<dbReference type="PANTHER" id="PTHR43341:SF20">
    <property type="entry name" value="AAT FAMILY AMINO ACID TRANSPORTER"/>
    <property type="match status" value="1"/>
</dbReference>
<evidence type="ECO:0000259" key="9">
    <source>
        <dbReference type="Pfam" id="PF00324"/>
    </source>
</evidence>
<keyword evidence="4" id="KW-0029">Amino-acid transport</keyword>
<evidence type="ECO:0000313" key="11">
    <source>
        <dbReference type="Proteomes" id="UP000076722"/>
    </source>
</evidence>
<feature type="transmembrane region" description="Helical" evidence="8">
    <location>
        <begin position="279"/>
        <end position="300"/>
    </location>
</feature>
<keyword evidence="2" id="KW-0813">Transport</keyword>
<dbReference type="GO" id="GO:0016020">
    <property type="term" value="C:membrane"/>
    <property type="evidence" value="ECO:0007669"/>
    <property type="project" value="UniProtKB-SubCell"/>
</dbReference>
<dbReference type="Gene3D" id="1.20.1740.10">
    <property type="entry name" value="Amino acid/polyamine transporter I"/>
    <property type="match status" value="1"/>
</dbReference>
<feature type="transmembrane region" description="Helical" evidence="8">
    <location>
        <begin position="589"/>
        <end position="609"/>
    </location>
</feature>
<dbReference type="STRING" id="1314777.A0A164TCY5"/>
<evidence type="ECO:0000256" key="4">
    <source>
        <dbReference type="ARBA" id="ARBA00022970"/>
    </source>
</evidence>
<dbReference type="InterPro" id="IPR050524">
    <property type="entry name" value="APC_YAT"/>
</dbReference>
<name>A0A164TCY5_9AGAM</name>
<dbReference type="EMBL" id="KV419411">
    <property type="protein sequence ID" value="KZS92268.1"/>
    <property type="molecule type" value="Genomic_DNA"/>
</dbReference>
<evidence type="ECO:0000256" key="3">
    <source>
        <dbReference type="ARBA" id="ARBA00022692"/>
    </source>
</evidence>
<evidence type="ECO:0000256" key="2">
    <source>
        <dbReference type="ARBA" id="ARBA00022448"/>
    </source>
</evidence>
<feature type="transmembrane region" description="Helical" evidence="8">
    <location>
        <begin position="88"/>
        <end position="109"/>
    </location>
</feature>
<reference evidence="10 11" key="1">
    <citation type="journal article" date="2016" name="Mol. Biol. Evol.">
        <title>Comparative Genomics of Early-Diverging Mushroom-Forming Fungi Provides Insights into the Origins of Lignocellulose Decay Capabilities.</title>
        <authorList>
            <person name="Nagy L.G."/>
            <person name="Riley R."/>
            <person name="Tritt A."/>
            <person name="Adam C."/>
            <person name="Daum C."/>
            <person name="Floudas D."/>
            <person name="Sun H."/>
            <person name="Yadav J.S."/>
            <person name="Pangilinan J."/>
            <person name="Larsson K.H."/>
            <person name="Matsuura K."/>
            <person name="Barry K."/>
            <person name="Labutti K."/>
            <person name="Kuo R."/>
            <person name="Ohm R.A."/>
            <person name="Bhattacharya S.S."/>
            <person name="Shirouzu T."/>
            <person name="Yoshinaga Y."/>
            <person name="Martin F.M."/>
            <person name="Grigoriev I.V."/>
            <person name="Hibbett D.S."/>
        </authorList>
    </citation>
    <scope>NUCLEOTIDE SEQUENCE [LARGE SCALE GENOMIC DNA]</scope>
    <source>
        <strain evidence="10 11">HHB9708</strain>
    </source>
</reference>
<keyword evidence="3 8" id="KW-0812">Transmembrane</keyword>
<dbReference type="Pfam" id="PF00324">
    <property type="entry name" value="AA_permease"/>
    <property type="match status" value="1"/>
</dbReference>
<feature type="transmembrane region" description="Helical" evidence="8">
    <location>
        <begin position="145"/>
        <end position="163"/>
    </location>
</feature>